<reference evidence="3" key="2">
    <citation type="submission" date="2025-08" db="UniProtKB">
        <authorList>
            <consortium name="RefSeq"/>
        </authorList>
    </citation>
    <scope>IDENTIFICATION</scope>
    <source>
        <tissue evidence="3">Whole plant</tissue>
    </source>
</reference>
<feature type="region of interest" description="Disordered" evidence="1">
    <location>
        <begin position="1"/>
        <end position="27"/>
    </location>
</feature>
<proteinExistence type="predicted"/>
<dbReference type="Proteomes" id="UP000515211">
    <property type="component" value="Chromosome 2"/>
</dbReference>
<dbReference type="RefSeq" id="XP_052113116.1">
    <property type="nucleotide sequence ID" value="XM_052257156.1"/>
</dbReference>
<sequence length="86" mass="9843">MSSVGDGDDVGLGFRKPQKITDREDEYRQRRVKQIISLERYDSFFVGEKTPKEETLKAIAKKKKKEEEDTAKAASLQVAPTLQQQQ</sequence>
<evidence type="ECO:0000313" key="3">
    <source>
        <dbReference type="RefSeq" id="XP_052113116.1"/>
    </source>
</evidence>
<dbReference type="GeneID" id="127744786"/>
<keyword evidence="2" id="KW-1185">Reference proteome</keyword>
<dbReference type="AlphaFoldDB" id="A0A9C6WKH5"/>
<dbReference type="KEGG" id="adu:127744786"/>
<feature type="region of interest" description="Disordered" evidence="1">
    <location>
        <begin position="62"/>
        <end position="86"/>
    </location>
</feature>
<organism evidence="2 3">
    <name type="scientific">Arachis duranensis</name>
    <name type="common">Wild peanut</name>
    <dbReference type="NCBI Taxonomy" id="130453"/>
    <lineage>
        <taxon>Eukaryota</taxon>
        <taxon>Viridiplantae</taxon>
        <taxon>Streptophyta</taxon>
        <taxon>Embryophyta</taxon>
        <taxon>Tracheophyta</taxon>
        <taxon>Spermatophyta</taxon>
        <taxon>Magnoliopsida</taxon>
        <taxon>eudicotyledons</taxon>
        <taxon>Gunneridae</taxon>
        <taxon>Pentapetalae</taxon>
        <taxon>rosids</taxon>
        <taxon>fabids</taxon>
        <taxon>Fabales</taxon>
        <taxon>Fabaceae</taxon>
        <taxon>Papilionoideae</taxon>
        <taxon>50 kb inversion clade</taxon>
        <taxon>dalbergioids sensu lato</taxon>
        <taxon>Dalbergieae</taxon>
        <taxon>Pterocarpus clade</taxon>
        <taxon>Arachis</taxon>
    </lineage>
</organism>
<gene>
    <name evidence="3" type="primary">LOC127744786</name>
</gene>
<protein>
    <submittedName>
        <fullName evidence="3">Uncharacterized protein LOC127744786</fullName>
    </submittedName>
</protein>
<accession>A0A9C6WKH5</accession>
<evidence type="ECO:0000313" key="2">
    <source>
        <dbReference type="Proteomes" id="UP000515211"/>
    </source>
</evidence>
<reference evidence="2" key="1">
    <citation type="journal article" date="2016" name="Nat. Genet.">
        <title>The genome sequences of Arachis duranensis and Arachis ipaensis, the diploid ancestors of cultivated peanut.</title>
        <authorList>
            <person name="Bertioli D.J."/>
            <person name="Cannon S.B."/>
            <person name="Froenicke L."/>
            <person name="Huang G."/>
            <person name="Farmer A.D."/>
            <person name="Cannon E.K."/>
            <person name="Liu X."/>
            <person name="Gao D."/>
            <person name="Clevenger J."/>
            <person name="Dash S."/>
            <person name="Ren L."/>
            <person name="Moretzsohn M.C."/>
            <person name="Shirasawa K."/>
            <person name="Huang W."/>
            <person name="Vidigal B."/>
            <person name="Abernathy B."/>
            <person name="Chu Y."/>
            <person name="Niederhuth C.E."/>
            <person name="Umale P."/>
            <person name="Araujo A.C."/>
            <person name="Kozik A."/>
            <person name="Kim K.D."/>
            <person name="Burow M.D."/>
            <person name="Varshney R.K."/>
            <person name="Wang X."/>
            <person name="Zhang X."/>
            <person name="Barkley N."/>
            <person name="Guimaraes P.M."/>
            <person name="Isobe S."/>
            <person name="Guo B."/>
            <person name="Liao B."/>
            <person name="Stalker H.T."/>
            <person name="Schmitz R.J."/>
            <person name="Scheffler B.E."/>
            <person name="Leal-Bertioli S.C."/>
            <person name="Xun X."/>
            <person name="Jackson S.A."/>
            <person name="Michelmore R."/>
            <person name="Ozias-Akins P."/>
        </authorList>
    </citation>
    <scope>NUCLEOTIDE SEQUENCE [LARGE SCALE GENOMIC DNA]</scope>
    <source>
        <strain evidence="2">cv. V14167</strain>
    </source>
</reference>
<name>A0A9C6WKH5_ARADU</name>
<evidence type="ECO:0000256" key="1">
    <source>
        <dbReference type="SAM" id="MobiDB-lite"/>
    </source>
</evidence>